<dbReference type="STRING" id="48701.ENSPMEP00000000123"/>
<dbReference type="PANTHER" id="PTHR10903">
    <property type="entry name" value="GTPASE, IMAP FAMILY MEMBER-RELATED"/>
    <property type="match status" value="1"/>
</dbReference>
<evidence type="ECO:0000256" key="1">
    <source>
        <dbReference type="ARBA" id="ARBA00008535"/>
    </source>
</evidence>
<dbReference type="AlphaFoldDB" id="A0A3B3WBG9"/>
<dbReference type="InterPro" id="IPR006703">
    <property type="entry name" value="G_AIG1"/>
</dbReference>
<reference evidence="5" key="1">
    <citation type="submission" date="2025-08" db="UniProtKB">
        <authorList>
            <consortium name="Ensembl"/>
        </authorList>
    </citation>
    <scope>IDENTIFICATION</scope>
</reference>
<evidence type="ECO:0000259" key="4">
    <source>
        <dbReference type="PROSITE" id="PS51720"/>
    </source>
</evidence>
<dbReference type="GO" id="GO:0005525">
    <property type="term" value="F:GTP binding"/>
    <property type="evidence" value="ECO:0007669"/>
    <property type="project" value="UniProtKB-KW"/>
</dbReference>
<dbReference type="GeneID" id="106922298"/>
<dbReference type="Proteomes" id="UP000261480">
    <property type="component" value="Unplaced"/>
</dbReference>
<evidence type="ECO:0000313" key="6">
    <source>
        <dbReference type="Proteomes" id="UP000261480"/>
    </source>
</evidence>
<keyword evidence="6" id="KW-1185">Reference proteome</keyword>
<feature type="domain" description="AIG1-type G" evidence="4">
    <location>
        <begin position="320"/>
        <end position="493"/>
    </location>
</feature>
<organism evidence="5 6">
    <name type="scientific">Poecilia mexicana</name>
    <dbReference type="NCBI Taxonomy" id="48701"/>
    <lineage>
        <taxon>Eukaryota</taxon>
        <taxon>Metazoa</taxon>
        <taxon>Chordata</taxon>
        <taxon>Craniata</taxon>
        <taxon>Vertebrata</taxon>
        <taxon>Euteleostomi</taxon>
        <taxon>Actinopterygii</taxon>
        <taxon>Neopterygii</taxon>
        <taxon>Teleostei</taxon>
        <taxon>Neoteleostei</taxon>
        <taxon>Acanthomorphata</taxon>
        <taxon>Ovalentaria</taxon>
        <taxon>Atherinomorphae</taxon>
        <taxon>Cyprinodontiformes</taxon>
        <taxon>Poeciliidae</taxon>
        <taxon>Poeciliinae</taxon>
        <taxon>Poecilia</taxon>
    </lineage>
</organism>
<evidence type="ECO:0000313" key="5">
    <source>
        <dbReference type="Ensembl" id="ENSPMEP00000000123.1"/>
    </source>
</evidence>
<name>A0A3B3WBG9_9TELE</name>
<sequence length="493" mass="57485">MMMQTRQNRRGYTEYFVTGHHLNLTDLKTEGKNFKLRSNYLYEDIPNYPKPEFHVSRLKHETGELGLRGIRGDGGFRTPDGESKIWWSLAVGPDEINNAEMRLPENRFPDRRSVAPEQQRFLWKFATSPAFKETSRLGSFRFTFPLQEVLTAYRDQICSGDDPVMRVYETVLYKQEVMYTVLVHSPDLNKKFSNYPLLTDDPNSICVYKDGCFIWRSEAMCETHWYEFDDDKMEAVENHRPRKFNVWDHVALALHVENDQVLTFDFNKPEDFLTYCENDDVAYVEGFQDHDKANELVKELWPEWLGALKVERPLQMHYPVTELKLVLTGSCGEETSSTGNTISGKQAFYSSGSGSVEMEVDNLEVKIINTPKFSELTTKEEIKETLNYIRCSGPALHVFLLVISLKNITANLIRTVERFELIFQNKALRRTMILFTHQAQTELDIQEMMQEVQQFLTEKVGNRYLVFNNRLEDRDPQRVSDLLRQVKKILGGE</sequence>
<proteinExistence type="inferred from homology"/>
<dbReference type="PROSITE" id="PS51720">
    <property type="entry name" value="G_AIG1"/>
    <property type="match status" value="1"/>
</dbReference>
<protein>
    <recommendedName>
        <fullName evidence="4">AIG1-type G domain-containing protein</fullName>
    </recommendedName>
</protein>
<dbReference type="OrthoDB" id="9942170at2759"/>
<evidence type="ECO:0000256" key="2">
    <source>
        <dbReference type="ARBA" id="ARBA00022741"/>
    </source>
</evidence>
<dbReference type="RefSeq" id="XP_014850070.1">
    <property type="nucleotide sequence ID" value="XM_014994584.1"/>
</dbReference>
<dbReference type="Ensembl" id="ENSPMET00000016408.1">
    <property type="protein sequence ID" value="ENSPMEP00000000123.1"/>
    <property type="gene ID" value="ENSPMEG00000024328.1"/>
</dbReference>
<keyword evidence="2" id="KW-0547">Nucleotide-binding</keyword>
<keyword evidence="3" id="KW-0342">GTP-binding</keyword>
<reference evidence="5" key="2">
    <citation type="submission" date="2025-09" db="UniProtKB">
        <authorList>
            <consortium name="Ensembl"/>
        </authorList>
    </citation>
    <scope>IDENTIFICATION</scope>
</reference>
<dbReference type="Gene3D" id="3.40.50.300">
    <property type="entry name" value="P-loop containing nucleotide triphosphate hydrolases"/>
    <property type="match status" value="1"/>
</dbReference>
<dbReference type="KEGG" id="pmei:106922298"/>
<comment type="similarity">
    <text evidence="1">Belongs to the TRAFAC class TrmE-Era-EngA-EngB-Septin-like GTPase superfamily. AIG1/Toc34/Toc159-like paraseptin GTPase family. IAN subfamily.</text>
</comment>
<dbReference type="PANTHER" id="PTHR10903:SF184">
    <property type="entry name" value="GTP-BINDING PROTEIN A"/>
    <property type="match status" value="1"/>
</dbReference>
<accession>A0A3B3WBG9</accession>
<evidence type="ECO:0000256" key="3">
    <source>
        <dbReference type="ARBA" id="ARBA00023134"/>
    </source>
</evidence>
<dbReference type="InterPro" id="IPR027417">
    <property type="entry name" value="P-loop_NTPase"/>
</dbReference>
<dbReference type="InterPro" id="IPR045058">
    <property type="entry name" value="GIMA/IAN/Toc"/>
</dbReference>
<dbReference type="Pfam" id="PF04548">
    <property type="entry name" value="AIG1"/>
    <property type="match status" value="1"/>
</dbReference>